<protein>
    <submittedName>
        <fullName evidence="1">Uncharacterized protein</fullName>
    </submittedName>
</protein>
<dbReference type="SUPFAM" id="SSF82171">
    <property type="entry name" value="DPP6 N-terminal domain-like"/>
    <property type="match status" value="1"/>
</dbReference>
<reference evidence="1 2" key="1">
    <citation type="submission" date="2019-10" db="EMBL/GenBank/DDBJ databases">
        <title>Whole genome shotgun sequence of Acrocarpospora macrocephala NBRC 16266.</title>
        <authorList>
            <person name="Ichikawa N."/>
            <person name="Kimura A."/>
            <person name="Kitahashi Y."/>
            <person name="Komaki H."/>
            <person name="Oguchi A."/>
        </authorList>
    </citation>
    <scope>NUCLEOTIDE SEQUENCE [LARGE SCALE GENOMIC DNA]</scope>
    <source>
        <strain evidence="1 2">NBRC 16266</strain>
    </source>
</reference>
<comment type="caution">
    <text evidence="1">The sequence shown here is derived from an EMBL/GenBank/DDBJ whole genome shotgun (WGS) entry which is preliminary data.</text>
</comment>
<keyword evidence="2" id="KW-1185">Reference proteome</keyword>
<dbReference type="EMBL" id="BLAE01000126">
    <property type="protein sequence ID" value="GES16962.1"/>
    <property type="molecule type" value="Genomic_DNA"/>
</dbReference>
<evidence type="ECO:0000313" key="1">
    <source>
        <dbReference type="EMBL" id="GES16962.1"/>
    </source>
</evidence>
<evidence type="ECO:0000313" key="2">
    <source>
        <dbReference type="Proteomes" id="UP000331127"/>
    </source>
</evidence>
<name>A0A5M3X8E2_9ACTN</name>
<sequence>MGSSWPVPETHVVVADAGITLHERSEDPVQLTAVVPLKRGEPVYLRDYGDTFTKRDKFDEIVASPVGDMAVGIPDEFEDGYDHVVFLSRTGDDPIWIRTTERSSNTVTPFWSRDGRRVVMTTEQAGRSTGFVIVDALTKTVRRVPVPGMDRRAVVRWTPDGRSLAAHYGDGVRFYALDGRALRTLPGVGAFANAEDVFSPSGRLFVTYCPSDEDEACVWDVKTGKNVERVRVTLEDIFGWWDEEHLICAKEDPAARYPTYIALVELNGHTARIIADISAATWKKLPYLSYTPR</sequence>
<accession>A0A5M3X8E2</accession>
<proteinExistence type="predicted"/>
<dbReference type="Proteomes" id="UP000331127">
    <property type="component" value="Unassembled WGS sequence"/>
</dbReference>
<gene>
    <name evidence="1" type="ORF">Amac_105600</name>
</gene>
<dbReference type="Gene3D" id="2.120.10.30">
    <property type="entry name" value="TolB, C-terminal domain"/>
    <property type="match status" value="1"/>
</dbReference>
<dbReference type="InterPro" id="IPR011042">
    <property type="entry name" value="6-blade_b-propeller_TolB-like"/>
</dbReference>
<dbReference type="AlphaFoldDB" id="A0A5M3X8E2"/>
<organism evidence="1 2">
    <name type="scientific">Acrocarpospora macrocephala</name>
    <dbReference type="NCBI Taxonomy" id="150177"/>
    <lineage>
        <taxon>Bacteria</taxon>
        <taxon>Bacillati</taxon>
        <taxon>Actinomycetota</taxon>
        <taxon>Actinomycetes</taxon>
        <taxon>Streptosporangiales</taxon>
        <taxon>Streptosporangiaceae</taxon>
        <taxon>Acrocarpospora</taxon>
    </lineage>
</organism>